<dbReference type="GO" id="GO:0006355">
    <property type="term" value="P:regulation of DNA-templated transcription"/>
    <property type="evidence" value="ECO:0007669"/>
    <property type="project" value="InterPro"/>
</dbReference>
<evidence type="ECO:0000313" key="4">
    <source>
        <dbReference type="EMBL" id="MSB18207.1"/>
    </source>
</evidence>
<gene>
    <name evidence="4" type="ORF">GKE97_01595</name>
</gene>
<evidence type="ECO:0000313" key="5">
    <source>
        <dbReference type="Proteomes" id="UP000434475"/>
    </source>
</evidence>
<dbReference type="GO" id="GO:0003677">
    <property type="term" value="F:DNA binding"/>
    <property type="evidence" value="ECO:0007669"/>
    <property type="project" value="UniProtKB-UniRule"/>
</dbReference>
<feature type="domain" description="OmpR/PhoB-type" evidence="3">
    <location>
        <begin position="130"/>
        <end position="229"/>
    </location>
</feature>
<evidence type="ECO:0000259" key="3">
    <source>
        <dbReference type="PROSITE" id="PS51755"/>
    </source>
</evidence>
<dbReference type="InterPro" id="IPR036388">
    <property type="entry name" value="WH-like_DNA-bd_sf"/>
</dbReference>
<dbReference type="GO" id="GO:0000160">
    <property type="term" value="P:phosphorelay signal transduction system"/>
    <property type="evidence" value="ECO:0007669"/>
    <property type="project" value="InterPro"/>
</dbReference>
<organism evidence="4 5">
    <name type="scientific">Flavonifractor plautii</name>
    <name type="common">Fusobacterium plautii</name>
    <dbReference type="NCBI Taxonomy" id="292800"/>
    <lineage>
        <taxon>Bacteria</taxon>
        <taxon>Bacillati</taxon>
        <taxon>Bacillota</taxon>
        <taxon>Clostridia</taxon>
        <taxon>Eubacteriales</taxon>
        <taxon>Oscillospiraceae</taxon>
        <taxon>Flavonifractor</taxon>
    </lineage>
</organism>
<feature type="DNA-binding region" description="OmpR/PhoB-type" evidence="2">
    <location>
        <begin position="130"/>
        <end position="229"/>
    </location>
</feature>
<keyword evidence="1 2" id="KW-0238">DNA-binding</keyword>
<comment type="caution">
    <text evidence="4">The sequence shown here is derived from an EMBL/GenBank/DDBJ whole genome shotgun (WGS) entry which is preliminary data.</text>
</comment>
<dbReference type="SUPFAM" id="SSF46894">
    <property type="entry name" value="C-terminal effector domain of the bipartite response regulators"/>
    <property type="match status" value="1"/>
</dbReference>
<dbReference type="RefSeq" id="WP_009258579.1">
    <property type="nucleotide sequence ID" value="NZ_BAABZG010000001.1"/>
</dbReference>
<dbReference type="EMBL" id="WKPR01000002">
    <property type="protein sequence ID" value="MSB18207.1"/>
    <property type="molecule type" value="Genomic_DNA"/>
</dbReference>
<dbReference type="SMART" id="SM00862">
    <property type="entry name" value="Trans_reg_C"/>
    <property type="match status" value="1"/>
</dbReference>
<name>A0A6I2R341_FLAPL</name>
<proteinExistence type="predicted"/>
<dbReference type="Gene3D" id="1.10.10.10">
    <property type="entry name" value="Winged helix-like DNA-binding domain superfamily/Winged helix DNA-binding domain"/>
    <property type="match status" value="1"/>
</dbReference>
<dbReference type="AlphaFoldDB" id="A0A6I2R341"/>
<protein>
    <recommendedName>
        <fullName evidence="3">OmpR/PhoB-type domain-containing protein</fullName>
    </recommendedName>
</protein>
<evidence type="ECO:0000256" key="1">
    <source>
        <dbReference type="ARBA" id="ARBA00023125"/>
    </source>
</evidence>
<reference evidence="4 5" key="1">
    <citation type="journal article" date="2019" name="Nat. Med.">
        <title>A library of human gut bacterial isolates paired with longitudinal multiomics data enables mechanistic microbiome research.</title>
        <authorList>
            <person name="Poyet M."/>
            <person name="Groussin M."/>
            <person name="Gibbons S.M."/>
            <person name="Avila-Pacheco J."/>
            <person name="Jiang X."/>
            <person name="Kearney S.M."/>
            <person name="Perrotta A.R."/>
            <person name="Berdy B."/>
            <person name="Zhao S."/>
            <person name="Lieberman T.D."/>
            <person name="Swanson P.K."/>
            <person name="Smith M."/>
            <person name="Roesemann S."/>
            <person name="Alexander J.E."/>
            <person name="Rich S.A."/>
            <person name="Livny J."/>
            <person name="Vlamakis H."/>
            <person name="Clish C."/>
            <person name="Bullock K."/>
            <person name="Deik A."/>
            <person name="Scott J."/>
            <person name="Pierce K.A."/>
            <person name="Xavier R.J."/>
            <person name="Alm E.J."/>
        </authorList>
    </citation>
    <scope>NUCLEOTIDE SEQUENCE [LARGE SCALE GENOMIC DNA]</scope>
    <source>
        <strain evidence="4 5">BIOML-A2</strain>
    </source>
</reference>
<dbReference type="PROSITE" id="PS51755">
    <property type="entry name" value="OMPR_PHOB"/>
    <property type="match status" value="1"/>
</dbReference>
<dbReference type="Proteomes" id="UP000434475">
    <property type="component" value="Unassembled WGS sequence"/>
</dbReference>
<dbReference type="Pfam" id="PF00486">
    <property type="entry name" value="Trans_reg_C"/>
    <property type="match status" value="1"/>
</dbReference>
<dbReference type="CDD" id="cd00383">
    <property type="entry name" value="trans_reg_C"/>
    <property type="match status" value="1"/>
</dbReference>
<accession>A0A6I2R341</accession>
<evidence type="ECO:0000256" key="2">
    <source>
        <dbReference type="PROSITE-ProRule" id="PRU01091"/>
    </source>
</evidence>
<dbReference type="InterPro" id="IPR001867">
    <property type="entry name" value="OmpR/PhoB-type_DNA-bd"/>
</dbReference>
<sequence>MGKHVFLIDNEISRIAQIECLIAGTQITFSTAHNERTASPMLYSEEIDLVAMSGSVSGSAPLLNKLLDLKNAKGTLLLLYPILNREARTEFYRRGFDMCVASEDPAECAAAISVMLQRLDIRMVSPGVRKGEIVYKGLFLDPSSQEVKLFGSPIELTTQEFRILYLLASNRGNIFSRDHIYEVLWKDSAYCGGESISNHICSIRKKLGLPPSDKEYIRTIHGSGYVFGFK</sequence>
<dbReference type="InterPro" id="IPR016032">
    <property type="entry name" value="Sig_transdc_resp-reg_C-effctor"/>
</dbReference>